<dbReference type="AlphaFoldDB" id="A0A0M0L7A4"/>
<name>A0A0M0L7A4_9BACI</name>
<evidence type="ECO:0000313" key="2">
    <source>
        <dbReference type="Proteomes" id="UP000037558"/>
    </source>
</evidence>
<evidence type="ECO:0000313" key="1">
    <source>
        <dbReference type="EMBL" id="KOO46553.1"/>
    </source>
</evidence>
<accession>A0A0M0L7A4</accession>
<dbReference type="PATRIC" id="fig|284581.3.peg.2535"/>
<proteinExistence type="predicted"/>
<organism evidence="1 2">
    <name type="scientific">Priestia koreensis</name>
    <dbReference type="NCBI Taxonomy" id="284581"/>
    <lineage>
        <taxon>Bacteria</taxon>
        <taxon>Bacillati</taxon>
        <taxon>Bacillota</taxon>
        <taxon>Bacilli</taxon>
        <taxon>Bacillales</taxon>
        <taxon>Bacillaceae</taxon>
        <taxon>Priestia</taxon>
    </lineage>
</organism>
<keyword evidence="2" id="KW-1185">Reference proteome</keyword>
<protein>
    <submittedName>
        <fullName evidence="1">Uncharacterized protein</fullName>
    </submittedName>
</protein>
<dbReference type="Proteomes" id="UP000037558">
    <property type="component" value="Unassembled WGS sequence"/>
</dbReference>
<gene>
    <name evidence="1" type="ORF">AMD01_12080</name>
</gene>
<dbReference type="EMBL" id="LILC01000013">
    <property type="protein sequence ID" value="KOO46553.1"/>
    <property type="molecule type" value="Genomic_DNA"/>
</dbReference>
<sequence>MNVSIFRGWKVRGVGAVKKSILLPLLTMLGQIPWRSFFYVHYKLNIRYDGVQLQKGAALKREDGENPSRYPPL</sequence>
<reference evidence="2" key="1">
    <citation type="submission" date="2015-08" db="EMBL/GenBank/DDBJ databases">
        <title>Fjat-14210 dsm16467.</title>
        <authorList>
            <person name="Liu B."/>
            <person name="Wang J."/>
            <person name="Zhu Y."/>
            <person name="Liu G."/>
            <person name="Chen Q."/>
            <person name="Chen Z."/>
            <person name="Lan J."/>
            <person name="Che J."/>
            <person name="Ge C."/>
            <person name="Shi H."/>
            <person name="Pan Z."/>
            <person name="Liu X."/>
        </authorList>
    </citation>
    <scope>NUCLEOTIDE SEQUENCE [LARGE SCALE GENOMIC DNA]</scope>
    <source>
        <strain evidence="2">DSM 16467</strain>
    </source>
</reference>
<comment type="caution">
    <text evidence="1">The sequence shown here is derived from an EMBL/GenBank/DDBJ whole genome shotgun (WGS) entry which is preliminary data.</text>
</comment>